<dbReference type="SUPFAM" id="SSF53187">
    <property type="entry name" value="Zn-dependent exopeptidases"/>
    <property type="match status" value="1"/>
</dbReference>
<dbReference type="PANTHER" id="PTHR42994:SF2">
    <property type="entry name" value="PEPTIDASE"/>
    <property type="match status" value="1"/>
</dbReference>
<protein>
    <submittedName>
        <fullName evidence="2">M20/M25/M40 family metallo-hydrolase</fullName>
    </submittedName>
</protein>
<dbReference type="PANTHER" id="PTHR42994">
    <property type="entry name" value="PEPTIDASE T"/>
    <property type="match status" value="1"/>
</dbReference>
<dbReference type="Gene3D" id="3.40.630.10">
    <property type="entry name" value="Zn peptidases"/>
    <property type="match status" value="1"/>
</dbReference>
<dbReference type="InterPro" id="IPR012166">
    <property type="entry name" value="Uncharacterised_RocB"/>
</dbReference>
<organism evidence="2 3">
    <name type="scientific">Clostridium aromativorans</name>
    <dbReference type="NCBI Taxonomy" id="2836848"/>
    <lineage>
        <taxon>Bacteria</taxon>
        <taxon>Bacillati</taxon>
        <taxon>Bacillota</taxon>
        <taxon>Clostridia</taxon>
        <taxon>Eubacteriales</taxon>
        <taxon>Clostridiaceae</taxon>
        <taxon>Clostridium</taxon>
    </lineage>
</organism>
<dbReference type="InterPro" id="IPR002933">
    <property type="entry name" value="Peptidase_M20"/>
</dbReference>
<proteinExistence type="predicted"/>
<keyword evidence="3" id="KW-1185">Reference proteome</keyword>
<evidence type="ECO:0000313" key="2">
    <source>
        <dbReference type="EMBL" id="MCC9296608.1"/>
    </source>
</evidence>
<dbReference type="EMBL" id="JAJJPB010000038">
    <property type="protein sequence ID" value="MCC9296608.1"/>
    <property type="molecule type" value="Genomic_DNA"/>
</dbReference>
<dbReference type="PIRSF" id="PIRSF010386">
    <property type="entry name" value="RocB"/>
    <property type="match status" value="1"/>
</dbReference>
<dbReference type="Proteomes" id="UP001165422">
    <property type="component" value="Unassembled WGS sequence"/>
</dbReference>
<sequence length="544" mass="62039">MDFQKNVYNTMKELVAIPSISGTNQESIMADKIYKKIVEIPYFKENSHNVGIEDIAGDPLGRSFVWALVNGKERDQSTFILSGHLDVVGIEEFGHLKSVAFDVEKCTKKISEMELDKNTRRDVESGNWIFGRGTADMKFGIALNMELIREFSINRNFKGNVMILIVPGEESNSEGMVAAVPFLLKLAEKKKYNYCGMIISEPSIPEKGEIESKRLYIGSVGKIMPLFFCVGKETHVGESLNGLNPNLIVSEINRLLECSEKFSDSAYGTVTPPPMCLKQMDLKELYSVQSPLYAAAYYNVLTLKIKYEELIEKLKSLANTAFLNVLDNISQKRNGFEKKSHQNLDLEHFQPCVMTYRDILSQVENKYDDFSSYISQKIDVWKKEKKDNQTIAVNIVREAYELYEEKKPMIIISFIPPYYPHKYLTNKDGISSKFMDVIDGAIEYAREEFQENIVKTDFFMGISDASYTGICESDSSVDSLISNIVGYDIIYKLPVDELKKINIPVIVFGGEGKDLHKYTERLNLPYSFNVIPELYKYIILNMLK</sequence>
<dbReference type="RefSeq" id="WP_179977523.1">
    <property type="nucleotide sequence ID" value="NZ_JAJJPB010000038.1"/>
</dbReference>
<comment type="caution">
    <text evidence="2">The sequence shown here is derived from an EMBL/GenBank/DDBJ whole genome shotgun (WGS) entry which is preliminary data.</text>
</comment>
<comment type="cofactor">
    <cofactor evidence="1">
        <name>Zn(2+)</name>
        <dbReference type="ChEBI" id="CHEBI:29105"/>
    </cofactor>
</comment>
<name>A0ABS8N9X5_9CLOT</name>
<evidence type="ECO:0000313" key="3">
    <source>
        <dbReference type="Proteomes" id="UP001165422"/>
    </source>
</evidence>
<dbReference type="Pfam" id="PF01546">
    <property type="entry name" value="Peptidase_M20"/>
    <property type="match status" value="1"/>
</dbReference>
<accession>A0ABS8N9X5</accession>
<evidence type="ECO:0000256" key="1">
    <source>
        <dbReference type="ARBA" id="ARBA00001947"/>
    </source>
</evidence>
<reference evidence="2" key="1">
    <citation type="submission" date="2021-11" db="EMBL/GenBank/DDBJ databases">
        <authorList>
            <person name="Qingchun L."/>
            <person name="Dong Z."/>
            <person name="Zongwei Q."/>
            <person name="Jia Z."/>
            <person name="Duotao L."/>
        </authorList>
    </citation>
    <scope>NUCLEOTIDE SEQUENCE</scope>
    <source>
        <strain evidence="2">WLY-B-L2</strain>
    </source>
</reference>
<gene>
    <name evidence="2" type="ORF">LN736_17350</name>
</gene>